<proteinExistence type="predicted"/>
<reference evidence="1" key="1">
    <citation type="submission" date="2014-11" db="EMBL/GenBank/DDBJ databases">
        <authorList>
            <person name="Amaro Gonzalez C."/>
        </authorList>
    </citation>
    <scope>NUCLEOTIDE SEQUENCE</scope>
</reference>
<reference evidence="1" key="2">
    <citation type="journal article" date="2015" name="Fish Shellfish Immunol.">
        <title>Early steps in the European eel (Anguilla anguilla)-Vibrio vulnificus interaction in the gills: Role of the RtxA13 toxin.</title>
        <authorList>
            <person name="Callol A."/>
            <person name="Pajuelo D."/>
            <person name="Ebbesson L."/>
            <person name="Teles M."/>
            <person name="MacKenzie S."/>
            <person name="Amaro C."/>
        </authorList>
    </citation>
    <scope>NUCLEOTIDE SEQUENCE</scope>
</reference>
<organism evidence="1">
    <name type="scientific">Anguilla anguilla</name>
    <name type="common">European freshwater eel</name>
    <name type="synonym">Muraena anguilla</name>
    <dbReference type="NCBI Taxonomy" id="7936"/>
    <lineage>
        <taxon>Eukaryota</taxon>
        <taxon>Metazoa</taxon>
        <taxon>Chordata</taxon>
        <taxon>Craniata</taxon>
        <taxon>Vertebrata</taxon>
        <taxon>Euteleostomi</taxon>
        <taxon>Actinopterygii</taxon>
        <taxon>Neopterygii</taxon>
        <taxon>Teleostei</taxon>
        <taxon>Anguilliformes</taxon>
        <taxon>Anguillidae</taxon>
        <taxon>Anguilla</taxon>
    </lineage>
</organism>
<name>A0A0E9VH88_ANGAN</name>
<protein>
    <submittedName>
        <fullName evidence="1">Uncharacterized protein</fullName>
    </submittedName>
</protein>
<sequence>MIMNPNPKTLQDSFFKFRFLIMNSPLPAYGFPQLHSSGSIVILTS</sequence>
<evidence type="ECO:0000313" key="1">
    <source>
        <dbReference type="EMBL" id="JAH77366.1"/>
    </source>
</evidence>
<dbReference type="EMBL" id="GBXM01031211">
    <property type="protein sequence ID" value="JAH77366.1"/>
    <property type="molecule type" value="Transcribed_RNA"/>
</dbReference>
<accession>A0A0E9VH88</accession>
<dbReference type="AlphaFoldDB" id="A0A0E9VH88"/>